<dbReference type="STRING" id="35570.A0A1I8PTK5"/>
<gene>
    <name evidence="12" type="primary">106085320</name>
</gene>
<dbReference type="InterPro" id="IPR022042">
    <property type="entry name" value="snRNA-activating_su3"/>
</dbReference>
<evidence type="ECO:0000256" key="6">
    <source>
        <dbReference type="ARBA" id="ARBA00023163"/>
    </source>
</evidence>
<dbReference type="EnsemblMetazoa" id="SCAU010964-RA">
    <property type="protein sequence ID" value="SCAU010964-PA"/>
    <property type="gene ID" value="SCAU010964"/>
</dbReference>
<comment type="similarity">
    <text evidence="2">Belongs to the SNAPC3/SRD2 family.</text>
</comment>
<comment type="function">
    <text evidence="8">Part of the SNAPc complex required for the transcription of both RNA polymerase II and III small-nuclear RNA genes. Binds to the proximal sequence element (PSE), a non-TATA-box basal promoter element common to these 2 types of genes. Recruits TBP and BRF2 to the U6 snRNA TATA box.</text>
</comment>
<comment type="subcellular location">
    <subcellularLocation>
        <location evidence="1">Nucleus</location>
    </subcellularLocation>
</comment>
<dbReference type="GO" id="GO:0042796">
    <property type="term" value="P:snRNA transcription by RNA polymerase III"/>
    <property type="evidence" value="ECO:0007669"/>
    <property type="project" value="TreeGrafter"/>
</dbReference>
<dbReference type="GO" id="GO:0000978">
    <property type="term" value="F:RNA polymerase II cis-regulatory region sequence-specific DNA binding"/>
    <property type="evidence" value="ECO:0007669"/>
    <property type="project" value="TreeGrafter"/>
</dbReference>
<dbReference type="GO" id="GO:0001006">
    <property type="term" value="F:RNA polymerase III type 3 promoter sequence-specific DNA binding"/>
    <property type="evidence" value="ECO:0007669"/>
    <property type="project" value="TreeGrafter"/>
</dbReference>
<reference evidence="12" key="1">
    <citation type="submission" date="2020-05" db="UniProtKB">
        <authorList>
            <consortium name="EnsemblMetazoa"/>
        </authorList>
    </citation>
    <scope>IDENTIFICATION</scope>
    <source>
        <strain evidence="12">USDA</strain>
    </source>
</reference>
<evidence type="ECO:0000256" key="11">
    <source>
        <dbReference type="SAM" id="MobiDB-lite"/>
    </source>
</evidence>
<evidence type="ECO:0000256" key="5">
    <source>
        <dbReference type="ARBA" id="ARBA00023125"/>
    </source>
</evidence>
<evidence type="ECO:0000256" key="8">
    <source>
        <dbReference type="ARBA" id="ARBA00025193"/>
    </source>
</evidence>
<dbReference type="OrthoDB" id="46583at2759"/>
<evidence type="ECO:0000256" key="2">
    <source>
        <dbReference type="ARBA" id="ARBA00010410"/>
    </source>
</evidence>
<evidence type="ECO:0000256" key="7">
    <source>
        <dbReference type="ARBA" id="ARBA00023242"/>
    </source>
</evidence>
<evidence type="ECO:0000313" key="13">
    <source>
        <dbReference type="Proteomes" id="UP000095300"/>
    </source>
</evidence>
<dbReference type="PANTHER" id="PTHR13421:SF16">
    <property type="entry name" value="SNRNA-ACTIVATING PROTEIN COMPLEX SUBUNIT 3"/>
    <property type="match status" value="1"/>
</dbReference>
<keyword evidence="13" id="KW-1185">Reference proteome</keyword>
<name>A0A1I8PTK5_STOCA</name>
<dbReference type="GO" id="GO:0003681">
    <property type="term" value="F:bent DNA binding"/>
    <property type="evidence" value="ECO:0007669"/>
    <property type="project" value="TreeGrafter"/>
</dbReference>
<dbReference type="GO" id="GO:0042795">
    <property type="term" value="P:snRNA transcription by RNA polymerase II"/>
    <property type="evidence" value="ECO:0007669"/>
    <property type="project" value="TreeGrafter"/>
</dbReference>
<dbReference type="GO" id="GO:0001046">
    <property type="term" value="F:core promoter sequence-specific DNA binding"/>
    <property type="evidence" value="ECO:0007669"/>
    <property type="project" value="TreeGrafter"/>
</dbReference>
<dbReference type="Proteomes" id="UP000095300">
    <property type="component" value="Unassembled WGS sequence"/>
</dbReference>
<dbReference type="VEuPathDB" id="VectorBase:SCAU010964"/>
<dbReference type="AlphaFoldDB" id="A0A1I8PTK5"/>
<protein>
    <recommendedName>
        <fullName evidence="3">snRNA-activating protein complex subunit 3</fullName>
    </recommendedName>
    <alternativeName>
        <fullName evidence="10">Small nuclear RNA-activating complex polypeptide 3</fullName>
    </alternativeName>
</protein>
<accession>A0A1I8PTK5</accession>
<evidence type="ECO:0000313" key="12">
    <source>
        <dbReference type="EnsemblMetazoa" id="SCAU010964-PA"/>
    </source>
</evidence>
<sequence>MAAYSKRNFKMEEIIGQPMQPPINFNKFLEEYQRMFKTPFTQPCSEIDLQKVLNLGDEPFRDLQDKCSLELLEHEDDARVDDFLPGFTELLRVPNINVPMNAITLKSYCLATKNKEPKRHNPFNRTPEIYIFYRVASKPSVSPSITLQPEQELKVSIRMYRPARVTHAGRTIERPVFAQEFECLGSNLLSELRDKIICICNNKRYFDVSETPDAPLPDKETDPGYFFINDTFYNDMRNPMNADYSETIRKWAKTAKGLKDLTFKVARMEETRVIDLTVSMGFPQLYQHHGNCEHVFVFSQLEVITNPCKQLIELHNYPYLKSLNRHTSRSCQTCSAVNYVFVIEGSKRLFNDPAYLCRKCFKSFLYVDGKKVGDFRAYRLNDDPLSKSENLDPNNDEMNTEDEDDTNGDDIESIIVKEEANCNEE</sequence>
<keyword evidence="4" id="KW-0805">Transcription regulation</keyword>
<dbReference type="GO" id="GO:0019185">
    <property type="term" value="C:snRNA-activating protein complex"/>
    <property type="evidence" value="ECO:0007669"/>
    <property type="project" value="TreeGrafter"/>
</dbReference>
<dbReference type="Pfam" id="PF12251">
    <property type="entry name" value="SNAPC3"/>
    <property type="match status" value="1"/>
</dbReference>
<keyword evidence="7" id="KW-0539">Nucleus</keyword>
<evidence type="ECO:0000256" key="9">
    <source>
        <dbReference type="ARBA" id="ARBA00025958"/>
    </source>
</evidence>
<dbReference type="GO" id="GO:0005634">
    <property type="term" value="C:nucleus"/>
    <property type="evidence" value="ECO:0007669"/>
    <property type="project" value="UniProtKB-SubCell"/>
</dbReference>
<organism evidence="12 13">
    <name type="scientific">Stomoxys calcitrans</name>
    <name type="common">Stable fly</name>
    <name type="synonym">Conops calcitrans</name>
    <dbReference type="NCBI Taxonomy" id="35570"/>
    <lineage>
        <taxon>Eukaryota</taxon>
        <taxon>Metazoa</taxon>
        <taxon>Ecdysozoa</taxon>
        <taxon>Arthropoda</taxon>
        <taxon>Hexapoda</taxon>
        <taxon>Insecta</taxon>
        <taxon>Pterygota</taxon>
        <taxon>Neoptera</taxon>
        <taxon>Endopterygota</taxon>
        <taxon>Diptera</taxon>
        <taxon>Brachycera</taxon>
        <taxon>Muscomorpha</taxon>
        <taxon>Muscoidea</taxon>
        <taxon>Muscidae</taxon>
        <taxon>Stomoxys</taxon>
    </lineage>
</organism>
<dbReference type="KEGG" id="scac:106085320"/>
<keyword evidence="6" id="KW-0804">Transcription</keyword>
<feature type="compositionally biased region" description="Acidic residues" evidence="11">
    <location>
        <begin position="394"/>
        <end position="410"/>
    </location>
</feature>
<evidence type="ECO:0000256" key="3">
    <source>
        <dbReference type="ARBA" id="ARBA00013634"/>
    </source>
</evidence>
<keyword evidence="5" id="KW-0238">DNA-binding</keyword>
<proteinExistence type="inferred from homology"/>
<comment type="subunit">
    <text evidence="9">Part of the SNAPc complex composed of 5 subunits: SNAPC1, SNAPC2, SNAPC3, SNAPC4 and SNAPC5. SNAPC3 interacts with SNAPC1.</text>
</comment>
<evidence type="ECO:0000256" key="1">
    <source>
        <dbReference type="ARBA" id="ARBA00004123"/>
    </source>
</evidence>
<feature type="region of interest" description="Disordered" evidence="11">
    <location>
        <begin position="386"/>
        <end position="410"/>
    </location>
</feature>
<dbReference type="PANTHER" id="PTHR13421">
    <property type="entry name" value="SNRNA-ACTIVATING PROTEIN COMPLEX SUBUNIT 3"/>
    <property type="match status" value="1"/>
</dbReference>
<evidence type="ECO:0000256" key="10">
    <source>
        <dbReference type="ARBA" id="ARBA00029606"/>
    </source>
</evidence>
<evidence type="ECO:0000256" key="4">
    <source>
        <dbReference type="ARBA" id="ARBA00023015"/>
    </source>
</evidence>